<evidence type="ECO:0000313" key="1">
    <source>
        <dbReference type="EMBL" id="KAA6328903.1"/>
    </source>
</evidence>
<gene>
    <name evidence="1" type="ORF">EZS27_022240</name>
</gene>
<organism evidence="1">
    <name type="scientific">termite gut metagenome</name>
    <dbReference type="NCBI Taxonomy" id="433724"/>
    <lineage>
        <taxon>unclassified sequences</taxon>
        <taxon>metagenomes</taxon>
        <taxon>organismal metagenomes</taxon>
    </lineage>
</organism>
<sequence length="82" mass="9755">MELISKSNLLRKRKKQALSTDSQHWMKKYPHLIRGFDFDRSHLLRDSDITYMKVNGEFAIYRSPADSYSHKNSRLLPQNRTS</sequence>
<proteinExistence type="predicted"/>
<dbReference type="EMBL" id="SNRY01001735">
    <property type="protein sequence ID" value="KAA6328903.1"/>
    <property type="molecule type" value="Genomic_DNA"/>
</dbReference>
<name>A0A5J4R8B3_9ZZZZ</name>
<accession>A0A5J4R8B3</accession>
<dbReference type="AlphaFoldDB" id="A0A5J4R8B3"/>
<protein>
    <submittedName>
        <fullName evidence="1">Uncharacterized protein</fullName>
    </submittedName>
</protein>
<reference evidence="1" key="1">
    <citation type="submission" date="2019-03" db="EMBL/GenBank/DDBJ databases">
        <title>Single cell metagenomics reveals metabolic interactions within the superorganism composed of flagellate Streblomastix strix and complex community of Bacteroidetes bacteria on its surface.</title>
        <authorList>
            <person name="Treitli S.C."/>
            <person name="Kolisko M."/>
            <person name="Husnik F."/>
            <person name="Keeling P."/>
            <person name="Hampl V."/>
        </authorList>
    </citation>
    <scope>NUCLEOTIDE SEQUENCE</scope>
    <source>
        <strain evidence="1">STM</strain>
    </source>
</reference>
<comment type="caution">
    <text evidence="1">The sequence shown here is derived from an EMBL/GenBank/DDBJ whole genome shotgun (WGS) entry which is preliminary data.</text>
</comment>